<dbReference type="PANTHER" id="PTHR22767">
    <property type="entry name" value="N-TERMINAL ACETYLTRANSFERASE-RELATED"/>
    <property type="match status" value="1"/>
</dbReference>
<evidence type="ECO:0000313" key="5">
    <source>
        <dbReference type="Proteomes" id="UP000000600"/>
    </source>
</evidence>
<dbReference type="InParanoid" id="A0CF59"/>
<protein>
    <submittedName>
        <fullName evidence="4">Uncharacterized protein</fullName>
    </submittedName>
</protein>
<dbReference type="GO" id="GO:0005737">
    <property type="term" value="C:cytoplasm"/>
    <property type="evidence" value="ECO:0000318"/>
    <property type="project" value="GO_Central"/>
</dbReference>
<reference evidence="4 5" key="1">
    <citation type="journal article" date="2006" name="Nature">
        <title>Global trends of whole-genome duplications revealed by the ciliate Paramecium tetraurelia.</title>
        <authorList>
            <consortium name="Genoscope"/>
            <person name="Aury J.-M."/>
            <person name="Jaillon O."/>
            <person name="Duret L."/>
            <person name="Noel B."/>
            <person name="Jubin C."/>
            <person name="Porcel B.M."/>
            <person name="Segurens B."/>
            <person name="Daubin V."/>
            <person name="Anthouard V."/>
            <person name="Aiach N."/>
            <person name="Arnaiz O."/>
            <person name="Billaut A."/>
            <person name="Beisson J."/>
            <person name="Blanc I."/>
            <person name="Bouhouche K."/>
            <person name="Camara F."/>
            <person name="Duharcourt S."/>
            <person name="Guigo R."/>
            <person name="Gogendeau D."/>
            <person name="Katinka M."/>
            <person name="Keller A.-M."/>
            <person name="Kissmehl R."/>
            <person name="Klotz C."/>
            <person name="Koll F."/>
            <person name="Le Moue A."/>
            <person name="Lepere C."/>
            <person name="Malinsky S."/>
            <person name="Nowacki M."/>
            <person name="Nowak J.K."/>
            <person name="Plattner H."/>
            <person name="Poulain J."/>
            <person name="Ruiz F."/>
            <person name="Serrano V."/>
            <person name="Zagulski M."/>
            <person name="Dessen P."/>
            <person name="Betermier M."/>
            <person name="Weissenbach J."/>
            <person name="Scarpelli C."/>
            <person name="Schachter V."/>
            <person name="Sperling L."/>
            <person name="Meyer E."/>
            <person name="Cohen J."/>
            <person name="Wincker P."/>
        </authorList>
    </citation>
    <scope>NUCLEOTIDE SEQUENCE [LARGE SCALE GENOMIC DNA]</scope>
    <source>
        <strain evidence="4 5">Stock d4-2</strain>
    </source>
</reference>
<dbReference type="Gene3D" id="1.25.40.1010">
    <property type="match status" value="1"/>
</dbReference>
<dbReference type="SUPFAM" id="SSF48452">
    <property type="entry name" value="TPR-like"/>
    <property type="match status" value="1"/>
</dbReference>
<dbReference type="RefSeq" id="XP_001436823.1">
    <property type="nucleotide sequence ID" value="XM_001436786.1"/>
</dbReference>
<dbReference type="HOGENOM" id="CLU_006686_1_1_1"/>
<dbReference type="InterPro" id="IPR011990">
    <property type="entry name" value="TPR-like_helical_dom_sf"/>
</dbReference>
<keyword evidence="5" id="KW-1185">Reference proteome</keyword>
<dbReference type="FunCoup" id="A0CF59">
    <property type="interactions" value="874"/>
</dbReference>
<dbReference type="STRING" id="5888.A0CF59"/>
<accession>A0CF59</accession>
<evidence type="ECO:0000256" key="1">
    <source>
        <dbReference type="ARBA" id="ARBA00022737"/>
    </source>
</evidence>
<dbReference type="GeneID" id="5022608"/>
<keyword evidence="2" id="KW-0802">TPR repeat</keyword>
<keyword evidence="1" id="KW-0677">Repeat</keyword>
<dbReference type="Gene3D" id="1.25.40.1040">
    <property type="match status" value="1"/>
</dbReference>
<dbReference type="eggNOG" id="KOG1156">
    <property type="taxonomic scope" value="Eukaryota"/>
</dbReference>
<dbReference type="AlphaFoldDB" id="A0CF59"/>
<dbReference type="KEGG" id="ptm:GSPATT00037865001"/>
<gene>
    <name evidence="4" type="ORF">GSPATT00037865001</name>
</gene>
<dbReference type="InterPro" id="IPR021183">
    <property type="entry name" value="NatA_aux_su"/>
</dbReference>
<dbReference type="EMBL" id="CT868068">
    <property type="protein sequence ID" value="CAK69426.1"/>
    <property type="molecule type" value="Genomic_DNA"/>
</dbReference>
<dbReference type="OrthoDB" id="10263032at2759"/>
<dbReference type="PANTHER" id="PTHR22767:SF2">
    <property type="entry name" value="N(ALPHA)-ACETYLTRANSFERASE 15_16, ISOFORM A"/>
    <property type="match status" value="1"/>
</dbReference>
<feature type="coiled-coil region" evidence="3">
    <location>
        <begin position="530"/>
        <end position="575"/>
    </location>
</feature>
<evidence type="ECO:0000313" key="4">
    <source>
        <dbReference type="EMBL" id="CAK69426.1"/>
    </source>
</evidence>
<dbReference type="Proteomes" id="UP000000600">
    <property type="component" value="Unassembled WGS sequence"/>
</dbReference>
<proteinExistence type="predicted"/>
<evidence type="ECO:0000256" key="2">
    <source>
        <dbReference type="ARBA" id="ARBA00022803"/>
    </source>
</evidence>
<dbReference type="FunFam" id="1.25.40.1040:FF:000009">
    <property type="entry name" value="N-acetyltransferase subunit Nat1"/>
    <property type="match status" value="1"/>
</dbReference>
<name>A0CF59_PARTE</name>
<dbReference type="OMA" id="IWFELNI"/>
<dbReference type="Pfam" id="PF12569">
    <property type="entry name" value="NatA_aux_su"/>
    <property type="match status" value="1"/>
</dbReference>
<sequence length="790" mass="93841">MKSTELNAKQNNEFKSLMRLLEAKDYKKGLKNSEKLLEQVPDNQEVVSLKAIFMYYTEEREAGLALAYQAVLKNLASDFCWHIYGLIQKAEKNYIQAVKCFIQAINKGEENLQLIRDTANLSIHIRDFEGNNWLRQKLLNSKPGMVVNWVGFILSQHLIGNYAGAFNTIKLTEDVIKKDIQNPIKKVEINEFKLYQIQLAIDAKDFQRAKQNLLDFKNDITDLVSFYELEYEYFIKIGDNTSAIQSVKHLLDLQPQNWKYYQMLQKADPQVDLSIYNNTLVQGRLLAQKEGDSFLNSFLQFIDPFFQKSLPSLFREIKHLYTDPNKIEIMKKAFETYLDKSQIEKLWALMLLSQHSYQIKDYNQSLELINEAIEHTATLPELYLIKAKTLKKLQKFKEAYESADRARQLDLADRYLNNQTIKYASLANMIVVSQDLLSLFLKDGSDPYELQMIWFELNIGRTLLRLNYLGPALQQFNLIFKHFQEMCDDQLEFYQYSIRRYTLRSLLQMIDAIDKRHDAKYFIQSAGLMIEGLERLRVRIQEQRKIEQKKLTPKEKKLLAKQQQKEQEEKLLKEQFSIEGHIFSRDIQKRFDLSGEQLLDQLKTQEDIIKMQNRFAQVLIHTNFNNKEVNFQAFKQMVGLYINQQKPLLCAKLLTKLRNNETEQNRIVNHKYQLMLIQFLNKYQGTLLPYIKEYQQDLIQFDQQFWNDVQIKTQLDQIIKRHCEAIIKEKPFEENLESEDLQFLQEYPQAKVEYMNLKQTTHPFYKYDPNIEWQNHQIKEYQEKQQTQPL</sequence>
<keyword evidence="3" id="KW-0175">Coiled coil</keyword>
<organism evidence="4 5">
    <name type="scientific">Paramecium tetraurelia</name>
    <dbReference type="NCBI Taxonomy" id="5888"/>
    <lineage>
        <taxon>Eukaryota</taxon>
        <taxon>Sar</taxon>
        <taxon>Alveolata</taxon>
        <taxon>Ciliophora</taxon>
        <taxon>Intramacronucleata</taxon>
        <taxon>Oligohymenophorea</taxon>
        <taxon>Peniculida</taxon>
        <taxon>Parameciidae</taxon>
        <taxon>Paramecium</taxon>
    </lineage>
</organism>
<dbReference type="PIRSF" id="PIRSF000422">
    <property type="entry name" value="N-terminal-AcTrfase-A_aux_su"/>
    <property type="match status" value="1"/>
</dbReference>
<evidence type="ECO:0000256" key="3">
    <source>
        <dbReference type="SAM" id="Coils"/>
    </source>
</evidence>
<dbReference type="GO" id="GO:0010698">
    <property type="term" value="F:acetyltransferase activator activity"/>
    <property type="evidence" value="ECO:0000318"/>
    <property type="project" value="GO_Central"/>
</dbReference>